<accession>A0A7C3ZB47</accession>
<dbReference type="PANTHER" id="PTHR37833">
    <property type="entry name" value="LIPOPROTEIN-RELATED"/>
    <property type="match status" value="1"/>
</dbReference>
<comment type="caution">
    <text evidence="2">The sequence shown here is derived from an EMBL/GenBank/DDBJ whole genome shotgun (WGS) entry which is preliminary data.</text>
</comment>
<dbReference type="InterPro" id="IPR013783">
    <property type="entry name" value="Ig-like_fold"/>
</dbReference>
<organism evidence="2">
    <name type="scientific">Desulfobacca acetoxidans</name>
    <dbReference type="NCBI Taxonomy" id="60893"/>
    <lineage>
        <taxon>Bacteria</taxon>
        <taxon>Pseudomonadati</taxon>
        <taxon>Thermodesulfobacteriota</taxon>
        <taxon>Desulfobaccia</taxon>
        <taxon>Desulfobaccales</taxon>
        <taxon>Desulfobaccaceae</taxon>
        <taxon>Desulfobacca</taxon>
    </lineage>
</organism>
<gene>
    <name evidence="2" type="ORF">ENW96_06010</name>
</gene>
<dbReference type="PANTHER" id="PTHR37833:SF1">
    <property type="entry name" value="SIGNAL PEPTIDE PROTEIN"/>
    <property type="match status" value="1"/>
</dbReference>
<dbReference type="Gene3D" id="2.60.40.10">
    <property type="entry name" value="Immunoglobulins"/>
    <property type="match status" value="1"/>
</dbReference>
<name>A0A7C3ZB47_9BACT</name>
<evidence type="ECO:0000313" key="2">
    <source>
        <dbReference type="EMBL" id="HGF33932.1"/>
    </source>
</evidence>
<dbReference type="InterPro" id="IPR011467">
    <property type="entry name" value="DUF1573"/>
</dbReference>
<sequence>MRLMSRKKPPLSRFMVGLAALGWLLMGTASAVAAPRVEIPETTHDFGKVFEDKELIHTFIIKNTGDAPLHIKDIDPDCACTAADYDRVIPPGGQGKIILTIAPFSVLKQFTKHTKVFFDDPDRRQVTLTMSGWGEPTIEIQPHHIIRFQGEAGEELKAQVRFISHLNIPWEISQVTTNIPQYIEVKLLPEQPGKSYILEVKNKSREVGRYAGKIEMKTNAVRRPSLIVRVFGDLRPPSAWRP</sequence>
<proteinExistence type="predicted"/>
<protein>
    <submittedName>
        <fullName evidence="2">DUF1573 domain-containing protein</fullName>
    </submittedName>
</protein>
<keyword evidence="1" id="KW-0732">Signal</keyword>
<dbReference type="AlphaFoldDB" id="A0A7C3ZB47"/>
<reference evidence="2" key="1">
    <citation type="journal article" date="2020" name="mSystems">
        <title>Genome- and Community-Level Interaction Insights into Carbon Utilization and Element Cycling Functions of Hydrothermarchaeota in Hydrothermal Sediment.</title>
        <authorList>
            <person name="Zhou Z."/>
            <person name="Liu Y."/>
            <person name="Xu W."/>
            <person name="Pan J."/>
            <person name="Luo Z.H."/>
            <person name="Li M."/>
        </authorList>
    </citation>
    <scope>NUCLEOTIDE SEQUENCE [LARGE SCALE GENOMIC DNA]</scope>
    <source>
        <strain evidence="2">SpSt-897</strain>
    </source>
</reference>
<dbReference type="Pfam" id="PF07610">
    <property type="entry name" value="DUF1573"/>
    <property type="match status" value="1"/>
</dbReference>
<feature type="chain" id="PRO_5028287270" evidence="1">
    <location>
        <begin position="34"/>
        <end position="242"/>
    </location>
</feature>
<feature type="signal peptide" evidence="1">
    <location>
        <begin position="1"/>
        <end position="33"/>
    </location>
</feature>
<evidence type="ECO:0000256" key="1">
    <source>
        <dbReference type="SAM" id="SignalP"/>
    </source>
</evidence>
<dbReference type="EMBL" id="DTMF01000151">
    <property type="protein sequence ID" value="HGF33932.1"/>
    <property type="molecule type" value="Genomic_DNA"/>
</dbReference>